<dbReference type="RefSeq" id="WP_167990855.1">
    <property type="nucleotide sequence ID" value="NZ_JAATEM010000003.1"/>
</dbReference>
<dbReference type="EMBL" id="JAATEM010000003">
    <property type="protein sequence ID" value="NJP49090.1"/>
    <property type="molecule type" value="Genomic_DNA"/>
</dbReference>
<organism evidence="2 3">
    <name type="scientific">Streptomyces composti</name>
    <dbReference type="NCBI Taxonomy" id="2720025"/>
    <lineage>
        <taxon>Bacteria</taxon>
        <taxon>Bacillati</taxon>
        <taxon>Actinomycetota</taxon>
        <taxon>Actinomycetes</taxon>
        <taxon>Kitasatosporales</taxon>
        <taxon>Streptomycetaceae</taxon>
        <taxon>Streptomyces</taxon>
    </lineage>
</organism>
<feature type="compositionally biased region" description="Pro residues" evidence="1">
    <location>
        <begin position="79"/>
        <end position="92"/>
    </location>
</feature>
<name>A0ABX0ZYP7_9ACTN</name>
<evidence type="ECO:0000256" key="1">
    <source>
        <dbReference type="SAM" id="MobiDB-lite"/>
    </source>
</evidence>
<dbReference type="Proteomes" id="UP000730591">
    <property type="component" value="Unassembled WGS sequence"/>
</dbReference>
<evidence type="ECO:0000313" key="3">
    <source>
        <dbReference type="Proteomes" id="UP000730591"/>
    </source>
</evidence>
<protein>
    <submittedName>
        <fullName evidence="2">Uncharacterized protein</fullName>
    </submittedName>
</protein>
<proteinExistence type="predicted"/>
<accession>A0ABX0ZYP7</accession>
<gene>
    <name evidence="2" type="ORF">HCJ93_03120</name>
</gene>
<keyword evidence="3" id="KW-1185">Reference proteome</keyword>
<evidence type="ECO:0000313" key="2">
    <source>
        <dbReference type="EMBL" id="NJP49090.1"/>
    </source>
</evidence>
<sequence>MGRDLGGTEGVGRALLAALTDEVDRRQAAGQLSPLRAAQLLHTAVAEVSRQRSRPDGRPSVPVHVFIGELLSGTARPHPVNPSLPPLDPALPEPRRGPDKVRRRKAAERARAREKARAKEQERAALRQRERERAREESYQRLLDRAAEQRRRRERAERRAPELVASAGLDPEANTLEIARQLLTREPEVTPEQLRRAVRVFEETYEARVRAFRDSGGLMPWPNARTLIPVLFGPRRDDA</sequence>
<feature type="region of interest" description="Disordered" evidence="1">
    <location>
        <begin position="74"/>
        <end position="168"/>
    </location>
</feature>
<comment type="caution">
    <text evidence="2">The sequence shown here is derived from an EMBL/GenBank/DDBJ whole genome shotgun (WGS) entry which is preliminary data.</text>
</comment>
<reference evidence="2 3" key="1">
    <citation type="submission" date="2020-03" db="EMBL/GenBank/DDBJ databases">
        <title>WGS of actinomycetes isolated from Thailand.</title>
        <authorList>
            <person name="Thawai C."/>
        </authorList>
    </citation>
    <scope>NUCLEOTIDE SEQUENCE [LARGE SCALE GENOMIC DNA]</scope>
    <source>
        <strain evidence="2 3">SBST2-5</strain>
    </source>
</reference>
<feature type="compositionally biased region" description="Basic and acidic residues" evidence="1">
    <location>
        <begin position="107"/>
        <end position="161"/>
    </location>
</feature>